<keyword evidence="5" id="KW-1133">Transmembrane helix</keyword>
<evidence type="ECO:0000256" key="4">
    <source>
        <dbReference type="ARBA" id="ARBA00022692"/>
    </source>
</evidence>
<evidence type="ECO:0000256" key="1">
    <source>
        <dbReference type="ARBA" id="ARBA00004651"/>
    </source>
</evidence>
<proteinExistence type="inferred from homology"/>
<comment type="caution">
    <text evidence="9">The sequence shown here is derived from an EMBL/GenBank/DDBJ whole genome shotgun (WGS) entry which is preliminary data.</text>
</comment>
<dbReference type="Proteomes" id="UP001187531">
    <property type="component" value="Unassembled WGS sequence"/>
</dbReference>
<evidence type="ECO:0000256" key="5">
    <source>
        <dbReference type="ARBA" id="ARBA00022989"/>
    </source>
</evidence>
<dbReference type="GO" id="GO:0042277">
    <property type="term" value="F:peptide binding"/>
    <property type="evidence" value="ECO:0007669"/>
    <property type="project" value="TreeGrafter"/>
</dbReference>
<dbReference type="EMBL" id="JAVRJZ010000002">
    <property type="protein sequence ID" value="KAK2725803.1"/>
    <property type="molecule type" value="Genomic_DNA"/>
</dbReference>
<dbReference type="InterPro" id="IPR017452">
    <property type="entry name" value="GPCR_Rhodpsn_7TM"/>
</dbReference>
<dbReference type="InterPro" id="IPR000276">
    <property type="entry name" value="GPCR_Rhodpsn"/>
</dbReference>
<dbReference type="PANTHER" id="PTHR24241">
    <property type="entry name" value="NEUROPEPTIDE RECEPTOR-RELATED G-PROTEIN COUPLED RECEPTOR"/>
    <property type="match status" value="1"/>
</dbReference>
<comment type="similarity">
    <text evidence="2">Belongs to the G-protein coupled receptor 1 family.</text>
</comment>
<dbReference type="PRINTS" id="PR00237">
    <property type="entry name" value="GPCRRHODOPSN"/>
</dbReference>
<keyword evidence="3" id="KW-1003">Cell membrane</keyword>
<dbReference type="GO" id="GO:0004930">
    <property type="term" value="F:G protein-coupled receptor activity"/>
    <property type="evidence" value="ECO:0007669"/>
    <property type="project" value="InterPro"/>
</dbReference>
<keyword evidence="6" id="KW-0472">Membrane</keyword>
<evidence type="ECO:0000259" key="8">
    <source>
        <dbReference type="PROSITE" id="PS50262"/>
    </source>
</evidence>
<dbReference type="AlphaFoldDB" id="A0AA88LC01"/>
<comment type="subcellular location">
    <subcellularLocation>
        <location evidence="1">Cell membrane</location>
        <topology evidence="1">Multi-pass membrane protein</topology>
    </subcellularLocation>
</comment>
<accession>A0AA88LC01</accession>
<dbReference type="Gene3D" id="1.20.1070.10">
    <property type="entry name" value="Rhodopsin 7-helix transmembrane proteins"/>
    <property type="match status" value="1"/>
</dbReference>
<keyword evidence="10" id="KW-1185">Reference proteome</keyword>
<dbReference type="PANTHER" id="PTHR24241:SF76">
    <property type="entry name" value="NEUROPEPTIDE SIFAMIDE RECEPTOR"/>
    <property type="match status" value="1"/>
</dbReference>
<protein>
    <recommendedName>
        <fullName evidence="8">G-protein coupled receptors family 1 profile domain-containing protein</fullName>
    </recommendedName>
</protein>
<reference evidence="9" key="1">
    <citation type="submission" date="2023-07" db="EMBL/GenBank/DDBJ databases">
        <title>Chromosome-level genome assembly of Artemia franciscana.</title>
        <authorList>
            <person name="Jo E."/>
        </authorList>
    </citation>
    <scope>NUCLEOTIDE SEQUENCE</scope>
    <source>
        <tissue evidence="9">Whole body</tissue>
    </source>
</reference>
<name>A0AA88LC01_ARTSF</name>
<evidence type="ECO:0000256" key="7">
    <source>
        <dbReference type="ARBA" id="ARBA00023170"/>
    </source>
</evidence>
<evidence type="ECO:0000256" key="6">
    <source>
        <dbReference type="ARBA" id="ARBA00023136"/>
    </source>
</evidence>
<evidence type="ECO:0000313" key="9">
    <source>
        <dbReference type="EMBL" id="KAK2725803.1"/>
    </source>
</evidence>
<dbReference type="SUPFAM" id="SSF81321">
    <property type="entry name" value="Family A G protein-coupled receptor-like"/>
    <property type="match status" value="1"/>
</dbReference>
<evidence type="ECO:0000256" key="2">
    <source>
        <dbReference type="ARBA" id="ARBA00010663"/>
    </source>
</evidence>
<evidence type="ECO:0000313" key="10">
    <source>
        <dbReference type="Proteomes" id="UP001187531"/>
    </source>
</evidence>
<keyword evidence="4" id="KW-0812">Transmembrane</keyword>
<dbReference type="PROSITE" id="PS50262">
    <property type="entry name" value="G_PROTEIN_RECEP_F1_2"/>
    <property type="match status" value="1"/>
</dbReference>
<organism evidence="9 10">
    <name type="scientific">Artemia franciscana</name>
    <name type="common">Brine shrimp</name>
    <name type="synonym">Artemia sanfranciscana</name>
    <dbReference type="NCBI Taxonomy" id="6661"/>
    <lineage>
        <taxon>Eukaryota</taxon>
        <taxon>Metazoa</taxon>
        <taxon>Ecdysozoa</taxon>
        <taxon>Arthropoda</taxon>
        <taxon>Crustacea</taxon>
        <taxon>Branchiopoda</taxon>
        <taxon>Anostraca</taxon>
        <taxon>Artemiidae</taxon>
        <taxon>Artemia</taxon>
    </lineage>
</organism>
<keyword evidence="7" id="KW-0675">Receptor</keyword>
<dbReference type="GO" id="GO:0032870">
    <property type="term" value="P:cellular response to hormone stimulus"/>
    <property type="evidence" value="ECO:0007669"/>
    <property type="project" value="TreeGrafter"/>
</dbReference>
<sequence length="123" mass="13766">MLVAVVVVFALSWLPLYIVFCLDKFATLSKEGQAIIFIAAPVAQWLGLSNSCVNPILYAFFNDKYLKGFLAIIRSGSCTSRLRIEDSVRCTNTERSTFREGSCKESIKRARNVSFQGDDNVML</sequence>
<evidence type="ECO:0000256" key="3">
    <source>
        <dbReference type="ARBA" id="ARBA00022475"/>
    </source>
</evidence>
<dbReference type="GO" id="GO:0005886">
    <property type="term" value="C:plasma membrane"/>
    <property type="evidence" value="ECO:0007669"/>
    <property type="project" value="UniProtKB-SubCell"/>
</dbReference>
<dbReference type="Pfam" id="PF00001">
    <property type="entry name" value="7tm_1"/>
    <property type="match status" value="1"/>
</dbReference>
<gene>
    <name evidence="9" type="ORF">QYM36_000325</name>
</gene>
<feature type="domain" description="G-protein coupled receptors family 1 profile" evidence="8">
    <location>
        <begin position="1"/>
        <end position="58"/>
    </location>
</feature>